<dbReference type="AlphaFoldDB" id="A0A564TZW9"/>
<organism evidence="1 2">
    <name type="scientific">Dorea formicigenerans</name>
    <dbReference type="NCBI Taxonomy" id="39486"/>
    <lineage>
        <taxon>Bacteria</taxon>
        <taxon>Bacillati</taxon>
        <taxon>Bacillota</taxon>
        <taxon>Clostridia</taxon>
        <taxon>Lachnospirales</taxon>
        <taxon>Lachnospiraceae</taxon>
        <taxon>Dorea</taxon>
    </lineage>
</organism>
<proteinExistence type="predicted"/>
<reference evidence="1 2" key="1">
    <citation type="submission" date="2019-07" db="EMBL/GenBank/DDBJ databases">
        <authorList>
            <person name="Hibberd C M."/>
            <person name="Gehrig L. J."/>
            <person name="Chang H.-W."/>
            <person name="Venkatesh S."/>
        </authorList>
    </citation>
    <scope>NUCLEOTIDE SEQUENCE [LARGE SCALE GENOMIC DNA]</scope>
    <source>
        <strain evidence="1">Dorea_formicigenerans_SSTS_Bg7063</strain>
    </source>
</reference>
<protein>
    <recommendedName>
        <fullName evidence="3">tRNA (Uracil-5-)-methyltransferase</fullName>
    </recommendedName>
</protein>
<evidence type="ECO:0000313" key="2">
    <source>
        <dbReference type="Proteomes" id="UP000358366"/>
    </source>
</evidence>
<sequence length="169" mass="18686">MKVEKKRNKKIWIFAVVVILVAALGVVFAYKLGQQKSVNNSNGVVVDQNASDWDKDLDNLSGQQDSGIKMPGYGELSVGAGDKTWKITLANPKDNDCYFKYSITIGDDETPIYESDYIEPGKAISEFQVDKALDEGDYTIYMNISTYSMDGKNTRLNGASVKADLHVVN</sequence>
<evidence type="ECO:0000313" key="1">
    <source>
        <dbReference type="EMBL" id="VUX12769.1"/>
    </source>
</evidence>
<evidence type="ECO:0008006" key="3">
    <source>
        <dbReference type="Google" id="ProtNLM"/>
    </source>
</evidence>
<dbReference type="EMBL" id="CABHNI010000033">
    <property type="protein sequence ID" value="VUX12769.1"/>
    <property type="molecule type" value="Genomic_DNA"/>
</dbReference>
<gene>
    <name evidence="1" type="ORF">DFSSTS7063_01997</name>
</gene>
<name>A0A564TZW9_9FIRM</name>
<dbReference type="RefSeq" id="WP_022279493.1">
    <property type="nucleotide sequence ID" value="NZ_CABHNI010000033.1"/>
</dbReference>
<accession>A0A564TZW9</accession>
<dbReference type="Proteomes" id="UP000358366">
    <property type="component" value="Unassembled WGS sequence"/>
</dbReference>